<evidence type="ECO:0000313" key="2">
    <source>
        <dbReference type="EMBL" id="CAL1539748.1"/>
    </source>
</evidence>
<comment type="similarity">
    <text evidence="1">Belongs to the PC-esterase family.</text>
</comment>
<dbReference type="EMBL" id="CAXITT010000353">
    <property type="protein sequence ID" value="CAL1539748.1"/>
    <property type="molecule type" value="Genomic_DNA"/>
</dbReference>
<dbReference type="InterPro" id="IPR036514">
    <property type="entry name" value="SGNH_hydro_sf"/>
</dbReference>
<gene>
    <name evidence="2" type="ORF">GSLYS_00013481001</name>
</gene>
<comment type="caution">
    <text evidence="2">The sequence shown here is derived from an EMBL/GenBank/DDBJ whole genome shotgun (WGS) entry which is preliminary data.</text>
</comment>
<feature type="non-terminal residue" evidence="2">
    <location>
        <position position="297"/>
    </location>
</feature>
<organism evidence="2 3">
    <name type="scientific">Lymnaea stagnalis</name>
    <name type="common">Great pond snail</name>
    <name type="synonym">Helix stagnalis</name>
    <dbReference type="NCBI Taxonomy" id="6523"/>
    <lineage>
        <taxon>Eukaryota</taxon>
        <taxon>Metazoa</taxon>
        <taxon>Spiralia</taxon>
        <taxon>Lophotrochozoa</taxon>
        <taxon>Mollusca</taxon>
        <taxon>Gastropoda</taxon>
        <taxon>Heterobranchia</taxon>
        <taxon>Euthyneura</taxon>
        <taxon>Panpulmonata</taxon>
        <taxon>Hygrophila</taxon>
        <taxon>Lymnaeoidea</taxon>
        <taxon>Lymnaeidae</taxon>
        <taxon>Lymnaea</taxon>
    </lineage>
</organism>
<dbReference type="SUPFAM" id="SSF52266">
    <property type="entry name" value="SGNH hydrolase"/>
    <property type="match status" value="1"/>
</dbReference>
<reference evidence="2 3" key="1">
    <citation type="submission" date="2024-04" db="EMBL/GenBank/DDBJ databases">
        <authorList>
            <consortium name="Genoscope - CEA"/>
            <person name="William W."/>
        </authorList>
    </citation>
    <scope>NUCLEOTIDE SEQUENCE [LARGE SCALE GENOMIC DNA]</scope>
</reference>
<sequence length="297" mass="34666">MDIFKSSDMTRIICDKFVVIIGDSIQRAIYKDMVLLLQTERYMTDRELRSKGEISTNGDELVEGGCRGEMSNGVSYREVRQYRTNAHLVRFYFVTRCYNSYIESILSDLQKEPFPDLVIINSCLWDITRYGRDAIEDYKDNLVKLFSRFSETLRPECLVIWNTTLPISSSARGGFLVPEIEFMTTTLRLDILEANFYAQGVATKYGFDILDLHFYLRHQLHRRVRDGIHWDMIAHRQITNIILTHVCESWNIPIPKRPVTFGSYGSSHARNGHYQRMEKPQEQTTCGLSQFMNNINQ</sequence>
<dbReference type="Proteomes" id="UP001497497">
    <property type="component" value="Unassembled WGS sequence"/>
</dbReference>
<protein>
    <recommendedName>
        <fullName evidence="4">PC-esterase domain-containing protein 1A</fullName>
    </recommendedName>
</protein>
<dbReference type="PANTHER" id="PTHR14469:SF0">
    <property type="entry name" value="FAMILY WITH SEQUENCE SIMILARITY 113"/>
    <property type="match status" value="1"/>
</dbReference>
<evidence type="ECO:0008006" key="4">
    <source>
        <dbReference type="Google" id="ProtNLM"/>
    </source>
</evidence>
<name>A0AAV2HZK5_LYMST</name>
<evidence type="ECO:0000256" key="1">
    <source>
        <dbReference type="ARBA" id="ARBA00037957"/>
    </source>
</evidence>
<evidence type="ECO:0000313" key="3">
    <source>
        <dbReference type="Proteomes" id="UP001497497"/>
    </source>
</evidence>
<dbReference type="Gene3D" id="3.40.50.1110">
    <property type="entry name" value="SGNH hydrolase"/>
    <property type="match status" value="1"/>
</dbReference>
<dbReference type="PANTHER" id="PTHR14469">
    <property type="entry name" value="SARCOMA ANTIGEN NY-SAR-23"/>
    <property type="match status" value="1"/>
</dbReference>
<keyword evidence="3" id="KW-1185">Reference proteome</keyword>
<dbReference type="AlphaFoldDB" id="A0AAV2HZK5"/>
<accession>A0AAV2HZK5</accession>
<proteinExistence type="inferred from homology"/>